<evidence type="ECO:0000313" key="2">
    <source>
        <dbReference type="EMBL" id="MBB5344898.1"/>
    </source>
</evidence>
<reference evidence="2 3" key="1">
    <citation type="submission" date="2020-08" db="EMBL/GenBank/DDBJ databases">
        <title>Genomic Encyclopedia of Type Strains, Phase IV (KMG-V): Genome sequencing to study the core and pangenomes of soil and plant-associated prokaryotes.</title>
        <authorList>
            <person name="Whitman W."/>
        </authorList>
    </citation>
    <scope>NUCLEOTIDE SEQUENCE [LARGE SCALE GENOMIC DNA]</scope>
    <source>
        <strain evidence="2 3">M8US30</strain>
    </source>
</reference>
<gene>
    <name evidence="2" type="ORF">HDF10_002884</name>
</gene>
<keyword evidence="1" id="KW-1133">Transmembrane helix</keyword>
<comment type="caution">
    <text evidence="2">The sequence shown here is derived from an EMBL/GenBank/DDBJ whole genome shotgun (WGS) entry which is preliminary data.</text>
</comment>
<sequence length="151" mass="15997">MRSSRVVMFALWVGRVALAVTLLSAVADRFGLWGPPGSPRAAWGDWAHFVAYCGVLNGFAPKALIPALAWIATGFEIVFGVGLLIGYKLEYVAYGAAGLFTLFALAMTWSLGVKSPLDFSVFADAGGALLLGALASVVKHEGRRSERGSYV</sequence>
<dbReference type="Proteomes" id="UP000569092">
    <property type="component" value="Unassembled WGS sequence"/>
</dbReference>
<dbReference type="EMBL" id="JACHDZ010000004">
    <property type="protein sequence ID" value="MBB5344898.1"/>
    <property type="molecule type" value="Genomic_DNA"/>
</dbReference>
<name>A0A7W8N4V0_9BACT</name>
<accession>A0A7W8N4V0</accession>
<evidence type="ECO:0000256" key="1">
    <source>
        <dbReference type="SAM" id="Phobius"/>
    </source>
</evidence>
<feature type="transmembrane region" description="Helical" evidence="1">
    <location>
        <begin position="92"/>
        <end position="113"/>
    </location>
</feature>
<dbReference type="AlphaFoldDB" id="A0A7W8N4V0"/>
<keyword evidence="1" id="KW-0472">Membrane</keyword>
<organism evidence="2 3">
    <name type="scientific">Tunturiibacter lichenicola</name>
    <dbReference type="NCBI Taxonomy" id="2051959"/>
    <lineage>
        <taxon>Bacteria</taxon>
        <taxon>Pseudomonadati</taxon>
        <taxon>Acidobacteriota</taxon>
        <taxon>Terriglobia</taxon>
        <taxon>Terriglobales</taxon>
        <taxon>Acidobacteriaceae</taxon>
        <taxon>Tunturiibacter</taxon>
    </lineage>
</organism>
<feature type="transmembrane region" description="Helical" evidence="1">
    <location>
        <begin position="64"/>
        <end position="85"/>
    </location>
</feature>
<protein>
    <submittedName>
        <fullName evidence="2">Membrane protein YphA (DoxX/SURF4 family)</fullName>
    </submittedName>
</protein>
<proteinExistence type="predicted"/>
<evidence type="ECO:0000313" key="3">
    <source>
        <dbReference type="Proteomes" id="UP000569092"/>
    </source>
</evidence>
<feature type="transmembrane region" description="Helical" evidence="1">
    <location>
        <begin position="119"/>
        <end position="138"/>
    </location>
</feature>
<keyword evidence="1" id="KW-0812">Transmembrane</keyword>